<keyword evidence="2" id="KW-1185">Reference proteome</keyword>
<gene>
    <name evidence="1" type="ORF">Q4Q40_11715</name>
</gene>
<evidence type="ECO:0000313" key="1">
    <source>
        <dbReference type="EMBL" id="MDO5974854.1"/>
    </source>
</evidence>
<dbReference type="RefSeq" id="WP_303301997.1">
    <property type="nucleotide sequence ID" value="NZ_BAABDA010000018.1"/>
</dbReference>
<protein>
    <submittedName>
        <fullName evidence="1">Uncharacterized protein</fullName>
    </submittedName>
</protein>
<organism evidence="1 2">
    <name type="scientific">Flavivirga jejuensis</name>
    <dbReference type="NCBI Taxonomy" id="870487"/>
    <lineage>
        <taxon>Bacteria</taxon>
        <taxon>Pseudomonadati</taxon>
        <taxon>Bacteroidota</taxon>
        <taxon>Flavobacteriia</taxon>
        <taxon>Flavobacteriales</taxon>
        <taxon>Flavobacteriaceae</taxon>
        <taxon>Flavivirga</taxon>
    </lineage>
</organism>
<proteinExistence type="predicted"/>
<sequence>MEIDLNFSLQFNEEPEDIWLEKGHVIQEMIEVIEEMNFMNFNYFMDKYVDYTEIKNVRDGMKYFGIEKAPSSSYSANFCKKKDDLKDSLCLHFGGLILQISISLASDNPPSVIAKYKKLVWTIYEKFSHEFVFGPVISISTNISEYPRYRPIRLYKWLESNSIVNFIQPHYYEKINPATKIEGMDHLLNDELPKRVFREQKGDLIMVDWGTDQEINESSITQILMDREDWIYSKLVLKPKSSFTKEGDKKSVSTLALSQVTDIDKFFTYYHSAAKLAFKVCELGENGVLDIKTQEQLVHKSEARKLDDGQEIDRIVLIMPDREQAVSISEKAKELGVYKALYVDDKSNLWDMAPKGDWRN</sequence>
<reference evidence="1" key="1">
    <citation type="submission" date="2023-07" db="EMBL/GenBank/DDBJ databases">
        <title>Two novel species in the genus Flavivirga.</title>
        <authorList>
            <person name="Kwon K."/>
        </authorList>
    </citation>
    <scope>NUCLEOTIDE SEQUENCE</scope>
    <source>
        <strain evidence="1">KACC 14158</strain>
    </source>
</reference>
<dbReference type="Proteomes" id="UP001176806">
    <property type="component" value="Unassembled WGS sequence"/>
</dbReference>
<comment type="caution">
    <text evidence="1">The sequence shown here is derived from an EMBL/GenBank/DDBJ whole genome shotgun (WGS) entry which is preliminary data.</text>
</comment>
<accession>A0ABT8WNU6</accession>
<name>A0ABT8WNU6_9FLAO</name>
<evidence type="ECO:0000313" key="2">
    <source>
        <dbReference type="Proteomes" id="UP001176806"/>
    </source>
</evidence>
<dbReference type="EMBL" id="JAUOEL010000004">
    <property type="protein sequence ID" value="MDO5974854.1"/>
    <property type="molecule type" value="Genomic_DNA"/>
</dbReference>